<keyword evidence="2" id="KW-1185">Reference proteome</keyword>
<gene>
    <name evidence="1" type="primary">EDA2</name>
    <name evidence="1" type="ORF">MA16_Dca019554</name>
</gene>
<dbReference type="GO" id="GO:0006508">
    <property type="term" value="P:proteolysis"/>
    <property type="evidence" value="ECO:0007669"/>
    <property type="project" value="UniProtKB-KW"/>
</dbReference>
<organism evidence="1 2">
    <name type="scientific">Dendrobium catenatum</name>
    <dbReference type="NCBI Taxonomy" id="906689"/>
    <lineage>
        <taxon>Eukaryota</taxon>
        <taxon>Viridiplantae</taxon>
        <taxon>Streptophyta</taxon>
        <taxon>Embryophyta</taxon>
        <taxon>Tracheophyta</taxon>
        <taxon>Spermatophyta</taxon>
        <taxon>Magnoliopsida</taxon>
        <taxon>Liliopsida</taxon>
        <taxon>Asparagales</taxon>
        <taxon>Orchidaceae</taxon>
        <taxon>Epidendroideae</taxon>
        <taxon>Malaxideae</taxon>
        <taxon>Dendrobiinae</taxon>
        <taxon>Dendrobium</taxon>
    </lineage>
</organism>
<keyword evidence="1" id="KW-0378">Hydrolase</keyword>
<sequence length="145" mass="16383">MSNMRAGEMEGVYIHEMARLKELASLLKVFIFEGRYHLDLCKNVFGEGVYPDVDMTNIYYGGTRIAGTTVVPYFLIRLKVGNFLPLIHQQRKHPEQLGPRINSSSLHFLAFKKARASVTCFGEVKSQKLSKTPSSLSHGYVFDVP</sequence>
<protein>
    <submittedName>
        <fullName evidence="1">Putative serine protease EDA2</fullName>
    </submittedName>
</protein>
<keyword evidence="1" id="KW-0645">Protease</keyword>
<dbReference type="Proteomes" id="UP000233837">
    <property type="component" value="Unassembled WGS sequence"/>
</dbReference>
<evidence type="ECO:0000313" key="2">
    <source>
        <dbReference type="Proteomes" id="UP000233837"/>
    </source>
</evidence>
<reference evidence="1 2" key="2">
    <citation type="journal article" date="2017" name="Nature">
        <title>The Apostasia genome and the evolution of orchids.</title>
        <authorList>
            <person name="Zhang G.Q."/>
            <person name="Liu K.W."/>
            <person name="Li Z."/>
            <person name="Lohaus R."/>
            <person name="Hsiao Y.Y."/>
            <person name="Niu S.C."/>
            <person name="Wang J.Y."/>
            <person name="Lin Y.C."/>
            <person name="Xu Q."/>
            <person name="Chen L.J."/>
            <person name="Yoshida K."/>
            <person name="Fujiwara S."/>
            <person name="Wang Z.W."/>
            <person name="Zhang Y.Q."/>
            <person name="Mitsuda N."/>
            <person name="Wang M."/>
            <person name="Liu G.H."/>
            <person name="Pecoraro L."/>
            <person name="Huang H.X."/>
            <person name="Xiao X.J."/>
            <person name="Lin M."/>
            <person name="Wu X.Y."/>
            <person name="Wu W.L."/>
            <person name="Chen Y.Y."/>
            <person name="Chang S.B."/>
            <person name="Sakamoto S."/>
            <person name="Ohme-Takagi M."/>
            <person name="Yagi M."/>
            <person name="Zeng S.J."/>
            <person name="Shen C.Y."/>
            <person name="Yeh C.M."/>
            <person name="Luo Y.B."/>
            <person name="Tsai W.C."/>
            <person name="Van de Peer Y."/>
            <person name="Liu Z.J."/>
        </authorList>
    </citation>
    <scope>NUCLEOTIDE SEQUENCE [LARGE SCALE GENOMIC DNA]</scope>
    <source>
        <tissue evidence="1">The whole plant</tissue>
    </source>
</reference>
<dbReference type="GO" id="GO:0008233">
    <property type="term" value="F:peptidase activity"/>
    <property type="evidence" value="ECO:0007669"/>
    <property type="project" value="UniProtKB-KW"/>
</dbReference>
<dbReference type="EMBL" id="KZ502020">
    <property type="protein sequence ID" value="PKU84917.1"/>
    <property type="molecule type" value="Genomic_DNA"/>
</dbReference>
<accession>A0A2I0XAG1</accession>
<evidence type="ECO:0000313" key="1">
    <source>
        <dbReference type="EMBL" id="PKU84917.1"/>
    </source>
</evidence>
<reference evidence="1 2" key="1">
    <citation type="journal article" date="2016" name="Sci. Rep.">
        <title>The Dendrobium catenatum Lindl. genome sequence provides insights into polysaccharide synthase, floral development and adaptive evolution.</title>
        <authorList>
            <person name="Zhang G.Q."/>
            <person name="Xu Q."/>
            <person name="Bian C."/>
            <person name="Tsai W.C."/>
            <person name="Yeh C.M."/>
            <person name="Liu K.W."/>
            <person name="Yoshida K."/>
            <person name="Zhang L.S."/>
            <person name="Chang S.B."/>
            <person name="Chen F."/>
            <person name="Shi Y."/>
            <person name="Su Y.Y."/>
            <person name="Zhang Y.Q."/>
            <person name="Chen L.J."/>
            <person name="Yin Y."/>
            <person name="Lin M."/>
            <person name="Huang H."/>
            <person name="Deng H."/>
            <person name="Wang Z.W."/>
            <person name="Zhu S.L."/>
            <person name="Zhao X."/>
            <person name="Deng C."/>
            <person name="Niu S.C."/>
            <person name="Huang J."/>
            <person name="Wang M."/>
            <person name="Liu G.H."/>
            <person name="Yang H.J."/>
            <person name="Xiao X.J."/>
            <person name="Hsiao Y.Y."/>
            <person name="Wu W.L."/>
            <person name="Chen Y.Y."/>
            <person name="Mitsuda N."/>
            <person name="Ohme-Takagi M."/>
            <person name="Luo Y.B."/>
            <person name="Van de Peer Y."/>
            <person name="Liu Z.J."/>
        </authorList>
    </citation>
    <scope>NUCLEOTIDE SEQUENCE [LARGE SCALE GENOMIC DNA]</scope>
    <source>
        <tissue evidence="1">The whole plant</tissue>
    </source>
</reference>
<name>A0A2I0XAG1_9ASPA</name>
<proteinExistence type="predicted"/>
<dbReference type="AlphaFoldDB" id="A0A2I0XAG1"/>